<dbReference type="RefSeq" id="XP_049146154.1">
    <property type="nucleotide sequence ID" value="XM_049289010.1"/>
</dbReference>
<dbReference type="Proteomes" id="UP000830671">
    <property type="component" value="Chromosome 5"/>
</dbReference>
<protein>
    <submittedName>
        <fullName evidence="1">Uncharacterized protein</fullName>
    </submittedName>
</protein>
<proteinExistence type="predicted"/>
<gene>
    <name evidence="1" type="ORF">CLUP02_10034</name>
</gene>
<keyword evidence="2" id="KW-1185">Reference proteome</keyword>
<sequence>MQSSEILWRPAGHGPWAPHPSGRAGLESLDIDRQVFFIVSIRPPPALLIPPPPDKGVPAGIVNFALAHRQEVTPTSTGRNAPCHIGGGNIEMNALLHEPFRTVNGFRIVKQQNSIARPPLTPGTLRPSFLARMERKRAGRPGHAHCVLPYCHCLEHSKTAPMKAFSERDGAKLTLPTTWQNPLLSLGAVDYRQVRASSCVFVETSRIFGIQIAWCTPFVLDESELDMRWGSIGAVFASVFAKCPRTIEDSCKLPSRLKAVLLSIRSEAARPAGKPSYRISP</sequence>
<reference evidence="1" key="1">
    <citation type="journal article" date="2021" name="Mol. Plant Microbe Interact.">
        <title>Complete Genome Sequence of the Plant-Pathogenic Fungus Colletotrichum lupini.</title>
        <authorList>
            <person name="Baroncelli R."/>
            <person name="Pensec F."/>
            <person name="Da Lio D."/>
            <person name="Boufleur T."/>
            <person name="Vicente I."/>
            <person name="Sarrocco S."/>
            <person name="Picot A."/>
            <person name="Baraldi E."/>
            <person name="Sukno S."/>
            <person name="Thon M."/>
            <person name="Le Floch G."/>
        </authorList>
    </citation>
    <scope>NUCLEOTIDE SEQUENCE</scope>
    <source>
        <strain evidence="1">IMI 504893</strain>
    </source>
</reference>
<organism evidence="1 2">
    <name type="scientific">Colletotrichum lupini</name>
    <dbReference type="NCBI Taxonomy" id="145971"/>
    <lineage>
        <taxon>Eukaryota</taxon>
        <taxon>Fungi</taxon>
        <taxon>Dikarya</taxon>
        <taxon>Ascomycota</taxon>
        <taxon>Pezizomycotina</taxon>
        <taxon>Sordariomycetes</taxon>
        <taxon>Hypocreomycetidae</taxon>
        <taxon>Glomerellales</taxon>
        <taxon>Glomerellaceae</taxon>
        <taxon>Colletotrichum</taxon>
        <taxon>Colletotrichum acutatum species complex</taxon>
    </lineage>
</organism>
<dbReference type="KEGG" id="clup:CLUP02_10034"/>
<evidence type="ECO:0000313" key="1">
    <source>
        <dbReference type="EMBL" id="UQC84537.1"/>
    </source>
</evidence>
<dbReference type="EMBL" id="CP019477">
    <property type="protein sequence ID" value="UQC84537.1"/>
    <property type="molecule type" value="Genomic_DNA"/>
</dbReference>
<dbReference type="AlphaFoldDB" id="A0A9Q8SVW8"/>
<accession>A0A9Q8SVW8</accession>
<name>A0A9Q8SVW8_9PEZI</name>
<evidence type="ECO:0000313" key="2">
    <source>
        <dbReference type="Proteomes" id="UP000830671"/>
    </source>
</evidence>
<dbReference type="GeneID" id="73344020"/>